<dbReference type="EMBL" id="CAFBMK010000048">
    <property type="protein sequence ID" value="CAB4909305.1"/>
    <property type="molecule type" value="Genomic_DNA"/>
</dbReference>
<keyword evidence="2" id="KW-1133">Transmembrane helix</keyword>
<name>A0A6J7GXP7_9ZZZZ</name>
<keyword evidence="2" id="KW-0812">Transmembrane</keyword>
<proteinExistence type="predicted"/>
<evidence type="ECO:0000256" key="2">
    <source>
        <dbReference type="SAM" id="Phobius"/>
    </source>
</evidence>
<dbReference type="AlphaFoldDB" id="A0A6J7GXP7"/>
<accession>A0A6J7GXP7</accession>
<reference evidence="3" key="1">
    <citation type="submission" date="2020-05" db="EMBL/GenBank/DDBJ databases">
        <authorList>
            <person name="Chiriac C."/>
            <person name="Salcher M."/>
            <person name="Ghai R."/>
            <person name="Kavagutti S V."/>
        </authorList>
    </citation>
    <scope>NUCLEOTIDE SEQUENCE</scope>
</reference>
<protein>
    <submittedName>
        <fullName evidence="3">Unannotated protein</fullName>
    </submittedName>
</protein>
<keyword evidence="2" id="KW-0472">Membrane</keyword>
<gene>
    <name evidence="3" type="ORF">UFOPK3564_01117</name>
</gene>
<sequence length="131" mass="13616">MDDSEKTTVGDGETGTIAENEKATVSDSENAGLKRTSDPESAQPSDEAEDRNKSPIGGASYDDDVVAVDPPNAPSANAFMIQITLAMFVVVILLVLASVTGSTIVLLLAMVSILPGLAVVLRAIFTMMSTD</sequence>
<feature type="region of interest" description="Disordered" evidence="1">
    <location>
        <begin position="1"/>
        <end position="65"/>
    </location>
</feature>
<feature type="transmembrane region" description="Helical" evidence="2">
    <location>
        <begin position="79"/>
        <end position="97"/>
    </location>
</feature>
<evidence type="ECO:0000313" key="3">
    <source>
        <dbReference type="EMBL" id="CAB4909305.1"/>
    </source>
</evidence>
<organism evidence="3">
    <name type="scientific">freshwater metagenome</name>
    <dbReference type="NCBI Taxonomy" id="449393"/>
    <lineage>
        <taxon>unclassified sequences</taxon>
        <taxon>metagenomes</taxon>
        <taxon>ecological metagenomes</taxon>
    </lineage>
</organism>
<feature type="transmembrane region" description="Helical" evidence="2">
    <location>
        <begin position="104"/>
        <end position="125"/>
    </location>
</feature>
<evidence type="ECO:0000256" key="1">
    <source>
        <dbReference type="SAM" id="MobiDB-lite"/>
    </source>
</evidence>